<gene>
    <name evidence="7" type="ORF">PNBC_20010</name>
</gene>
<dbReference type="PANTHER" id="PTHR43525">
    <property type="entry name" value="PROTEIN MALY"/>
    <property type="match status" value="1"/>
</dbReference>
<evidence type="ECO:0000313" key="8">
    <source>
        <dbReference type="Proteomes" id="UP000077134"/>
    </source>
</evidence>
<keyword evidence="7" id="KW-0808">Transferase</keyword>
<dbReference type="InterPro" id="IPR051798">
    <property type="entry name" value="Class-II_PLP-Dep_Aminotrans"/>
</dbReference>
<dbReference type="InterPro" id="IPR015422">
    <property type="entry name" value="PyrdxlP-dep_Trfase_small"/>
</dbReference>
<reference evidence="7 8" key="1">
    <citation type="submission" date="2016-02" db="EMBL/GenBank/DDBJ databases">
        <title>Paenibacillus sp. LPB0068, isolated from Crassostrea gigas.</title>
        <authorList>
            <person name="Shin S.-K."/>
            <person name="Yi H."/>
        </authorList>
    </citation>
    <scope>NUCLEOTIDE SEQUENCE [LARGE SCALE GENOMIC DNA]</scope>
    <source>
        <strain evidence="7 8">LPB0068</strain>
    </source>
</reference>
<protein>
    <recommendedName>
        <fullName evidence="2">cysteine-S-conjugate beta-lyase</fullName>
        <ecNumber evidence="2">4.4.1.13</ecNumber>
    </recommendedName>
</protein>
<feature type="domain" description="Aminotransferase class I/classII large" evidence="6">
    <location>
        <begin position="29"/>
        <end position="381"/>
    </location>
</feature>
<dbReference type="Proteomes" id="UP000077134">
    <property type="component" value="Unassembled WGS sequence"/>
</dbReference>
<evidence type="ECO:0000256" key="5">
    <source>
        <dbReference type="ARBA" id="ARBA00037974"/>
    </source>
</evidence>
<evidence type="ECO:0000256" key="4">
    <source>
        <dbReference type="ARBA" id="ARBA00023239"/>
    </source>
</evidence>
<dbReference type="AlphaFoldDB" id="A0A167APK9"/>
<dbReference type="NCBIfam" id="TIGR04350">
    <property type="entry name" value="C_S_lyase_PatB"/>
    <property type="match status" value="1"/>
</dbReference>
<dbReference type="InterPro" id="IPR004839">
    <property type="entry name" value="Aminotransferase_I/II_large"/>
</dbReference>
<dbReference type="KEGG" id="pcx:LPB68_17140"/>
<keyword evidence="7" id="KW-0032">Aminotransferase</keyword>
<evidence type="ECO:0000259" key="6">
    <source>
        <dbReference type="Pfam" id="PF00155"/>
    </source>
</evidence>
<comment type="caution">
    <text evidence="7">The sequence shown here is derived from an EMBL/GenBank/DDBJ whole genome shotgun (WGS) entry which is preliminary data.</text>
</comment>
<dbReference type="Gene3D" id="3.40.640.10">
    <property type="entry name" value="Type I PLP-dependent aspartate aminotransferase-like (Major domain)"/>
    <property type="match status" value="1"/>
</dbReference>
<evidence type="ECO:0000256" key="2">
    <source>
        <dbReference type="ARBA" id="ARBA00012224"/>
    </source>
</evidence>
<comment type="cofactor">
    <cofactor evidence="1">
        <name>pyridoxal 5'-phosphate</name>
        <dbReference type="ChEBI" id="CHEBI:597326"/>
    </cofactor>
</comment>
<evidence type="ECO:0000256" key="1">
    <source>
        <dbReference type="ARBA" id="ARBA00001933"/>
    </source>
</evidence>
<dbReference type="InterPro" id="IPR015424">
    <property type="entry name" value="PyrdxlP-dep_Trfase"/>
</dbReference>
<proteinExistence type="inferred from homology"/>
<dbReference type="RefSeq" id="WP_068661194.1">
    <property type="nucleotide sequence ID" value="NZ_CP017770.1"/>
</dbReference>
<dbReference type="GO" id="GO:0047804">
    <property type="term" value="F:cysteine-S-conjugate beta-lyase activity"/>
    <property type="evidence" value="ECO:0007669"/>
    <property type="project" value="UniProtKB-EC"/>
</dbReference>
<dbReference type="InterPro" id="IPR015421">
    <property type="entry name" value="PyrdxlP-dep_Trfase_major"/>
</dbReference>
<organism evidence="7 8">
    <name type="scientific">Paenibacillus crassostreae</name>
    <dbReference type="NCBI Taxonomy" id="1763538"/>
    <lineage>
        <taxon>Bacteria</taxon>
        <taxon>Bacillati</taxon>
        <taxon>Bacillota</taxon>
        <taxon>Bacilli</taxon>
        <taxon>Bacillales</taxon>
        <taxon>Paenibacillaceae</taxon>
        <taxon>Paenibacillus</taxon>
    </lineage>
</organism>
<dbReference type="Pfam" id="PF00155">
    <property type="entry name" value="Aminotran_1_2"/>
    <property type="match status" value="1"/>
</dbReference>
<dbReference type="SUPFAM" id="SSF53383">
    <property type="entry name" value="PLP-dependent transferases"/>
    <property type="match status" value="1"/>
</dbReference>
<keyword evidence="3" id="KW-0663">Pyridoxal phosphate</keyword>
<dbReference type="GO" id="GO:0008483">
    <property type="term" value="F:transaminase activity"/>
    <property type="evidence" value="ECO:0007669"/>
    <property type="project" value="UniProtKB-KW"/>
</dbReference>
<evidence type="ECO:0000313" key="7">
    <source>
        <dbReference type="EMBL" id="OAB71281.1"/>
    </source>
</evidence>
<keyword evidence="4" id="KW-0456">Lyase</keyword>
<dbReference type="STRING" id="1763538.LPB68_17140"/>
<dbReference type="OrthoDB" id="9802872at2"/>
<dbReference type="Gene3D" id="3.90.1150.10">
    <property type="entry name" value="Aspartate Aminotransferase, domain 1"/>
    <property type="match status" value="1"/>
</dbReference>
<dbReference type="PANTHER" id="PTHR43525:SF1">
    <property type="entry name" value="PROTEIN MALY"/>
    <property type="match status" value="1"/>
</dbReference>
<accession>A0A167APK9</accession>
<comment type="similarity">
    <text evidence="5">Belongs to the class-II pyridoxal-phosphate-dependent aminotransferase family. MalY/PatB cystathionine beta-lyase subfamily.</text>
</comment>
<sequence>MNTNFDEVINRFGTNCAKWDGLVSEYGQEVIPLSVADMDLRAPQAIVNETVRMAQHGIYGYTELYPPYYEAVQRWMKRAYKWDIPQDWIVFSPRIVQAVSIILQKFTEIGDLVLMHSPAYQPIAKSITENGRELVESPLIYRNGRYEMNFEDMELSMQKGVKILLLVSPHNPTGRVWTGTDLTRIAELCMKYDVLIVSDDVHADFIRPGHEHTVIAKLSEEIAQRSIICTSPSKTFNLASLEISNIIIPNEKLRAIFKNGLIEAGIHNPTFFAVPICETAYTECDGWLEELKLYIEENIDYVKEFFTEHFPDLKIVESEGTYLLWVDCTSFDQKDERLKRWLLDESKVSVSMGTSFGQQGEGFIRLNVATSRVTLEEALQRMAATYHSVK</sequence>
<name>A0A167APK9_9BACL</name>
<dbReference type="GO" id="GO:0030170">
    <property type="term" value="F:pyridoxal phosphate binding"/>
    <property type="evidence" value="ECO:0007669"/>
    <property type="project" value="InterPro"/>
</dbReference>
<evidence type="ECO:0000256" key="3">
    <source>
        <dbReference type="ARBA" id="ARBA00022898"/>
    </source>
</evidence>
<dbReference type="EMBL" id="LSFN01000041">
    <property type="protein sequence ID" value="OAB71281.1"/>
    <property type="molecule type" value="Genomic_DNA"/>
</dbReference>
<dbReference type="EC" id="4.4.1.13" evidence="2"/>
<keyword evidence="8" id="KW-1185">Reference proteome</keyword>
<dbReference type="InterPro" id="IPR027619">
    <property type="entry name" value="C-S_lyase_PatB-like"/>
</dbReference>
<dbReference type="CDD" id="cd00609">
    <property type="entry name" value="AAT_like"/>
    <property type="match status" value="1"/>
</dbReference>